<dbReference type="InterPro" id="IPR038991">
    <property type="entry name" value="CAAP1"/>
</dbReference>
<comment type="caution">
    <text evidence="2">The sequence shown here is derived from an EMBL/GenBank/DDBJ whole genome shotgun (WGS) entry which is preliminary data.</text>
</comment>
<feature type="compositionally biased region" description="Basic and acidic residues" evidence="1">
    <location>
        <begin position="31"/>
        <end position="50"/>
    </location>
</feature>
<keyword evidence="3" id="KW-1185">Reference proteome</keyword>
<dbReference type="EMBL" id="JABXBU010000002">
    <property type="protein sequence ID" value="KAF8794288.1"/>
    <property type="molecule type" value="Genomic_DNA"/>
</dbReference>
<sequence>MESKSHSSSKRKSGSPKIEMKHKRPASSLKQETKTKKKDAENKHPLKTRWEPLQPVSSVPPDMQINASEEEEQKSHHHPRIKDLLESKEKIIEHLFLTITGAALQELIPDYLKKRSIEELKTLCAAEIQKISPEEILQIISGKLPPSDEKVKPTTSEVGEVSTEKGNNVETENPGIKSPAERSLSIVPTPETDESFSNDVLELNPSSNEMKSIADEENQVIQLKNISIFIENK</sequence>
<evidence type="ECO:0000313" key="2">
    <source>
        <dbReference type="EMBL" id="KAF8794288.1"/>
    </source>
</evidence>
<proteinExistence type="predicted"/>
<evidence type="ECO:0000256" key="1">
    <source>
        <dbReference type="SAM" id="MobiDB-lite"/>
    </source>
</evidence>
<feature type="region of interest" description="Disordered" evidence="1">
    <location>
        <begin position="1"/>
        <end position="80"/>
    </location>
</feature>
<dbReference type="Proteomes" id="UP000807504">
    <property type="component" value="Unassembled WGS sequence"/>
</dbReference>
<dbReference type="GO" id="GO:0042981">
    <property type="term" value="P:regulation of apoptotic process"/>
    <property type="evidence" value="ECO:0007669"/>
    <property type="project" value="InterPro"/>
</dbReference>
<accession>A0A8T0FVP6</accession>
<name>A0A8T0FVP6_ARGBR</name>
<feature type="region of interest" description="Disordered" evidence="1">
    <location>
        <begin position="145"/>
        <end position="198"/>
    </location>
</feature>
<gene>
    <name evidence="2" type="ORF">HNY73_002281</name>
</gene>
<reference evidence="2" key="1">
    <citation type="journal article" date="2020" name="bioRxiv">
        <title>Chromosome-level reference genome of the European wasp spider Argiope bruennichi: a resource for studies on range expansion and evolutionary adaptation.</title>
        <authorList>
            <person name="Sheffer M.M."/>
            <person name="Hoppe A."/>
            <person name="Krehenwinkel H."/>
            <person name="Uhl G."/>
            <person name="Kuss A.W."/>
            <person name="Jensen L."/>
            <person name="Jensen C."/>
            <person name="Gillespie R.G."/>
            <person name="Hoff K.J."/>
            <person name="Prost S."/>
        </authorList>
    </citation>
    <scope>NUCLEOTIDE SEQUENCE</scope>
</reference>
<feature type="compositionally biased region" description="Basic residues" evidence="1">
    <location>
        <begin position="7"/>
        <end position="25"/>
    </location>
</feature>
<dbReference type="AlphaFoldDB" id="A0A8T0FVP6"/>
<reference evidence="2" key="2">
    <citation type="submission" date="2020-06" db="EMBL/GenBank/DDBJ databases">
        <authorList>
            <person name="Sheffer M."/>
        </authorList>
    </citation>
    <scope>NUCLEOTIDE SEQUENCE</scope>
</reference>
<protein>
    <submittedName>
        <fullName evidence="2">Uncharacterized protein</fullName>
    </submittedName>
</protein>
<dbReference type="Pfam" id="PF15335">
    <property type="entry name" value="CAAP1"/>
    <property type="match status" value="1"/>
</dbReference>
<evidence type="ECO:0000313" key="3">
    <source>
        <dbReference type="Proteomes" id="UP000807504"/>
    </source>
</evidence>
<organism evidence="2 3">
    <name type="scientific">Argiope bruennichi</name>
    <name type="common">Wasp spider</name>
    <name type="synonym">Aranea bruennichi</name>
    <dbReference type="NCBI Taxonomy" id="94029"/>
    <lineage>
        <taxon>Eukaryota</taxon>
        <taxon>Metazoa</taxon>
        <taxon>Ecdysozoa</taxon>
        <taxon>Arthropoda</taxon>
        <taxon>Chelicerata</taxon>
        <taxon>Arachnida</taxon>
        <taxon>Araneae</taxon>
        <taxon>Araneomorphae</taxon>
        <taxon>Entelegynae</taxon>
        <taxon>Araneoidea</taxon>
        <taxon>Araneidae</taxon>
        <taxon>Argiope</taxon>
    </lineage>
</organism>